<evidence type="ECO:0000256" key="2">
    <source>
        <dbReference type="ARBA" id="ARBA00022692"/>
    </source>
</evidence>
<dbReference type="EMBL" id="JAPFFI010000024">
    <property type="protein sequence ID" value="KAJ6312097.1"/>
    <property type="molecule type" value="Genomic_DNA"/>
</dbReference>
<evidence type="ECO:0000313" key="7">
    <source>
        <dbReference type="Proteomes" id="UP001141253"/>
    </source>
</evidence>
<name>A0ABQ8ZVG7_9ROSI</name>
<keyword evidence="7" id="KW-1185">Reference proteome</keyword>
<gene>
    <name evidence="6" type="ORF">OIU77_013782</name>
</gene>
<dbReference type="Pfam" id="PF05633">
    <property type="entry name" value="ROH1-like"/>
    <property type="match status" value="2"/>
</dbReference>
<proteinExistence type="inferred from homology"/>
<accession>A0ABQ8ZVG7</accession>
<protein>
    <recommendedName>
        <fullName evidence="8">BPS1-like protein</fullName>
    </recommendedName>
</protein>
<evidence type="ECO:0008006" key="8">
    <source>
        <dbReference type="Google" id="ProtNLM"/>
    </source>
</evidence>
<dbReference type="InterPro" id="IPR008511">
    <property type="entry name" value="ROH1-like"/>
</dbReference>
<reference evidence="6" key="2">
    <citation type="journal article" date="2023" name="Int. J. Mol. Sci.">
        <title>De Novo Assembly and Annotation of 11 Diverse Shrub Willow (Salix) Genomes Reveals Novel Gene Organization in Sex-Linked Regions.</title>
        <authorList>
            <person name="Hyden B."/>
            <person name="Feng K."/>
            <person name="Yates T.B."/>
            <person name="Jawdy S."/>
            <person name="Cereghino C."/>
            <person name="Smart L.B."/>
            <person name="Muchero W."/>
        </authorList>
    </citation>
    <scope>NUCLEOTIDE SEQUENCE</scope>
    <source>
        <tissue evidence="6">Shoot tip</tissue>
    </source>
</reference>
<reference evidence="6" key="1">
    <citation type="submission" date="2022-10" db="EMBL/GenBank/DDBJ databases">
        <authorList>
            <person name="Hyden B.L."/>
            <person name="Feng K."/>
            <person name="Yates T."/>
            <person name="Jawdy S."/>
            <person name="Smart L.B."/>
            <person name="Muchero W."/>
        </authorList>
    </citation>
    <scope>NUCLEOTIDE SEQUENCE</scope>
    <source>
        <tissue evidence="6">Shoot tip</tissue>
    </source>
</reference>
<evidence type="ECO:0000256" key="3">
    <source>
        <dbReference type="ARBA" id="ARBA00022989"/>
    </source>
</evidence>
<comment type="subcellular location">
    <subcellularLocation>
        <location evidence="1">Membrane</location>
        <topology evidence="1">Single-pass membrane protein</topology>
    </subcellularLocation>
</comment>
<comment type="similarity">
    <text evidence="5">Belongs to the ROH1 family.</text>
</comment>
<evidence type="ECO:0000256" key="4">
    <source>
        <dbReference type="ARBA" id="ARBA00023136"/>
    </source>
</evidence>
<keyword evidence="3" id="KW-1133">Transmembrane helix</keyword>
<keyword evidence="2" id="KW-0812">Transmembrane</keyword>
<evidence type="ECO:0000256" key="1">
    <source>
        <dbReference type="ARBA" id="ARBA00004167"/>
    </source>
</evidence>
<dbReference type="PANTHER" id="PTHR31509">
    <property type="entry name" value="BPS1-LIKE PROTEIN"/>
    <property type="match status" value="1"/>
</dbReference>
<sequence>MFLTETSIFPSFFDPFNDTKKKKNKKDVAHMKFDLFSHSFDESLLRRLKTLANSSSTSQPSVAINFSWLSSALDFLSFAHEEAIILLSSLNLDNSLDFYLDNSVKILDLCNSISSEIERFRNRRLVLSFALLVLNNGSVDPEKLARARVSLSDWREIWQRGLRRSPRGKISADERFVRRTIKAVGLVTVLVAGVVVTALRGSSGLVVAVRAPPEFLWAESFNSLCASVSTRPDKRRYLLDELEEIEARIEEVSGVMDGGSGENGERPSSAVKELEMVTGRLGEGLERLGDGVNEIFNSVLRTRDGMLEKMRAGQQEQRSDAKKFTSNLHSKHVLCNVQNSFLIEKKMEA</sequence>
<keyword evidence="4" id="KW-0472">Membrane</keyword>
<comment type="caution">
    <text evidence="6">The sequence shown here is derived from an EMBL/GenBank/DDBJ whole genome shotgun (WGS) entry which is preliminary data.</text>
</comment>
<organism evidence="6 7">
    <name type="scientific">Salix suchowensis</name>
    <dbReference type="NCBI Taxonomy" id="1278906"/>
    <lineage>
        <taxon>Eukaryota</taxon>
        <taxon>Viridiplantae</taxon>
        <taxon>Streptophyta</taxon>
        <taxon>Embryophyta</taxon>
        <taxon>Tracheophyta</taxon>
        <taxon>Spermatophyta</taxon>
        <taxon>Magnoliopsida</taxon>
        <taxon>eudicotyledons</taxon>
        <taxon>Gunneridae</taxon>
        <taxon>Pentapetalae</taxon>
        <taxon>rosids</taxon>
        <taxon>fabids</taxon>
        <taxon>Malpighiales</taxon>
        <taxon>Salicaceae</taxon>
        <taxon>Saliceae</taxon>
        <taxon>Salix</taxon>
    </lineage>
</organism>
<evidence type="ECO:0000313" key="6">
    <source>
        <dbReference type="EMBL" id="KAJ6312097.1"/>
    </source>
</evidence>
<evidence type="ECO:0000256" key="5">
    <source>
        <dbReference type="ARBA" id="ARBA00035114"/>
    </source>
</evidence>
<dbReference type="Proteomes" id="UP001141253">
    <property type="component" value="Chromosome 10"/>
</dbReference>